<dbReference type="InterPro" id="IPR005548">
    <property type="entry name" value="Cell_div_FtsQ/DivIB_C"/>
</dbReference>
<dbReference type="Gene3D" id="3.40.50.11690">
    <property type="entry name" value="Cell division protein FtsQ/DivIB"/>
    <property type="match status" value="1"/>
</dbReference>
<dbReference type="InterPro" id="IPR034746">
    <property type="entry name" value="POTRA"/>
</dbReference>
<evidence type="ECO:0000256" key="6">
    <source>
        <dbReference type="ARBA" id="ARBA00022989"/>
    </source>
</evidence>
<reference evidence="11" key="1">
    <citation type="submission" date="2018-05" db="EMBL/GenBank/DDBJ databases">
        <authorList>
            <person name="Lanie J.A."/>
            <person name="Ng W.-L."/>
            <person name="Kazmierczak K.M."/>
            <person name="Andrzejewski T.M."/>
            <person name="Davidsen T.M."/>
            <person name="Wayne K.J."/>
            <person name="Tettelin H."/>
            <person name="Glass J.I."/>
            <person name="Rusch D."/>
            <person name="Podicherti R."/>
            <person name="Tsui H.-C.T."/>
            <person name="Winkler M.E."/>
        </authorList>
    </citation>
    <scope>NUCLEOTIDE SEQUENCE</scope>
</reference>
<feature type="transmembrane region" description="Helical" evidence="9">
    <location>
        <begin position="39"/>
        <end position="57"/>
    </location>
</feature>
<protein>
    <recommendedName>
        <fullName evidence="10">POTRA domain-containing protein</fullName>
    </recommendedName>
</protein>
<keyword evidence="7 9" id="KW-0472">Membrane</keyword>
<evidence type="ECO:0000313" key="11">
    <source>
        <dbReference type="EMBL" id="SUZ55155.1"/>
    </source>
</evidence>
<dbReference type="PANTHER" id="PTHR35851:SF1">
    <property type="entry name" value="CELL DIVISION PROTEIN FTSQ"/>
    <property type="match status" value="1"/>
</dbReference>
<dbReference type="InterPro" id="IPR026579">
    <property type="entry name" value="FtsQ"/>
</dbReference>
<dbReference type="EMBL" id="UINC01000431">
    <property type="protein sequence ID" value="SUZ55155.1"/>
    <property type="molecule type" value="Genomic_DNA"/>
</dbReference>
<name>A0A381NKR6_9ZZZZ</name>
<keyword evidence="8" id="KW-0131">Cell cycle</keyword>
<dbReference type="AlphaFoldDB" id="A0A381NKR6"/>
<dbReference type="Pfam" id="PF03799">
    <property type="entry name" value="FtsQ_DivIB_C"/>
    <property type="match status" value="1"/>
</dbReference>
<keyword evidence="2" id="KW-1003">Cell membrane</keyword>
<evidence type="ECO:0000256" key="2">
    <source>
        <dbReference type="ARBA" id="ARBA00022475"/>
    </source>
</evidence>
<sequence>VNFFSKKHKKNKKLNKVLFRKNLSKQRLKNSLLKPFRSSITWGLIFLLIFSLCFFALNRPIEIINVVGELRRAPIKSIELVANSFKKKGFLSFNASAAKQKIESFDWVLSAEIIRKWPNRVDILIKEENLLAIWNNNLILNDSAELYEVDQTFIPSNIPRFSGPKGSEKRVLGVFLKINKELVVRGLYLETLILDRRGSWVFTIKPKIEIRLGKEEIDQRLERLYLMLDQDLLANMNQISYIDLRYSEGLAISWKK</sequence>
<evidence type="ECO:0000256" key="1">
    <source>
        <dbReference type="ARBA" id="ARBA00004370"/>
    </source>
</evidence>
<dbReference type="PROSITE" id="PS51779">
    <property type="entry name" value="POTRA"/>
    <property type="match status" value="1"/>
</dbReference>
<evidence type="ECO:0000256" key="7">
    <source>
        <dbReference type="ARBA" id="ARBA00023136"/>
    </source>
</evidence>
<dbReference type="InterPro" id="IPR045335">
    <property type="entry name" value="FtsQ_C_sf"/>
</dbReference>
<dbReference type="GO" id="GO:0090529">
    <property type="term" value="P:cell septum assembly"/>
    <property type="evidence" value="ECO:0007669"/>
    <property type="project" value="InterPro"/>
</dbReference>
<accession>A0A381NKR6</accession>
<evidence type="ECO:0000259" key="10">
    <source>
        <dbReference type="PROSITE" id="PS51779"/>
    </source>
</evidence>
<feature type="domain" description="POTRA" evidence="10">
    <location>
        <begin position="59"/>
        <end position="128"/>
    </location>
</feature>
<dbReference type="Gene3D" id="3.10.20.310">
    <property type="entry name" value="membrane protein fhac"/>
    <property type="match status" value="1"/>
</dbReference>
<comment type="subcellular location">
    <subcellularLocation>
        <location evidence="1">Membrane</location>
    </subcellularLocation>
</comment>
<dbReference type="PANTHER" id="PTHR35851">
    <property type="entry name" value="CELL DIVISION PROTEIN FTSQ"/>
    <property type="match status" value="1"/>
</dbReference>
<evidence type="ECO:0000256" key="5">
    <source>
        <dbReference type="ARBA" id="ARBA00022692"/>
    </source>
</evidence>
<proteinExistence type="predicted"/>
<evidence type="ECO:0000256" key="8">
    <source>
        <dbReference type="ARBA" id="ARBA00023306"/>
    </source>
</evidence>
<gene>
    <name evidence="11" type="ORF">METZ01_LOCUS8009</name>
</gene>
<keyword evidence="6 9" id="KW-1133">Transmembrane helix</keyword>
<dbReference type="GO" id="GO:0016020">
    <property type="term" value="C:membrane"/>
    <property type="evidence" value="ECO:0007669"/>
    <property type="project" value="UniProtKB-SubCell"/>
</dbReference>
<evidence type="ECO:0000256" key="3">
    <source>
        <dbReference type="ARBA" id="ARBA00022519"/>
    </source>
</evidence>
<keyword evidence="3" id="KW-0997">Cell inner membrane</keyword>
<organism evidence="11">
    <name type="scientific">marine metagenome</name>
    <dbReference type="NCBI Taxonomy" id="408172"/>
    <lineage>
        <taxon>unclassified sequences</taxon>
        <taxon>metagenomes</taxon>
        <taxon>ecological metagenomes</taxon>
    </lineage>
</organism>
<feature type="non-terminal residue" evidence="11">
    <location>
        <position position="1"/>
    </location>
</feature>
<evidence type="ECO:0000256" key="9">
    <source>
        <dbReference type="SAM" id="Phobius"/>
    </source>
</evidence>
<dbReference type="InterPro" id="IPR013685">
    <property type="entry name" value="POTRA_FtsQ_type"/>
</dbReference>
<keyword evidence="4" id="KW-0132">Cell division</keyword>
<keyword evidence="5 9" id="KW-0812">Transmembrane</keyword>
<evidence type="ECO:0000256" key="4">
    <source>
        <dbReference type="ARBA" id="ARBA00022618"/>
    </source>
</evidence>
<dbReference type="Pfam" id="PF08478">
    <property type="entry name" value="POTRA_1"/>
    <property type="match status" value="1"/>
</dbReference>